<proteinExistence type="predicted"/>
<dbReference type="Proteomes" id="UP000681340">
    <property type="component" value="Unassembled WGS sequence"/>
</dbReference>
<gene>
    <name evidence="2" type="ORF">Aau02nite_19290</name>
</gene>
<accession>A0A919S729</accession>
<sequence length="74" mass="7443">MDLNGFSQIAAPVTTRSTASRPTAVTTVSTAMAAAGTIMGRLREPTLARTAVPPGRPRVAGSAVSFPGSAMARA</sequence>
<evidence type="ECO:0000313" key="2">
    <source>
        <dbReference type="EMBL" id="GIM65731.1"/>
    </source>
</evidence>
<organism evidence="2 3">
    <name type="scientific">Actinoplanes auranticolor</name>
    <dbReference type="NCBI Taxonomy" id="47988"/>
    <lineage>
        <taxon>Bacteria</taxon>
        <taxon>Bacillati</taxon>
        <taxon>Actinomycetota</taxon>
        <taxon>Actinomycetes</taxon>
        <taxon>Micromonosporales</taxon>
        <taxon>Micromonosporaceae</taxon>
        <taxon>Actinoplanes</taxon>
    </lineage>
</organism>
<evidence type="ECO:0000313" key="3">
    <source>
        <dbReference type="Proteomes" id="UP000681340"/>
    </source>
</evidence>
<name>A0A919S729_9ACTN</name>
<comment type="caution">
    <text evidence="2">The sequence shown here is derived from an EMBL/GenBank/DDBJ whole genome shotgun (WGS) entry which is preliminary data.</text>
</comment>
<protein>
    <submittedName>
        <fullName evidence="2">Uncharacterized protein</fullName>
    </submittedName>
</protein>
<dbReference type="AlphaFoldDB" id="A0A919S729"/>
<dbReference type="EMBL" id="BOQL01000018">
    <property type="protein sequence ID" value="GIM65731.1"/>
    <property type="molecule type" value="Genomic_DNA"/>
</dbReference>
<evidence type="ECO:0000256" key="1">
    <source>
        <dbReference type="SAM" id="MobiDB-lite"/>
    </source>
</evidence>
<keyword evidence="3" id="KW-1185">Reference proteome</keyword>
<reference evidence="2" key="1">
    <citation type="submission" date="2021-03" db="EMBL/GenBank/DDBJ databases">
        <title>Whole genome shotgun sequence of Actinoplanes auranticolor NBRC 12245.</title>
        <authorList>
            <person name="Komaki H."/>
            <person name="Tamura T."/>
        </authorList>
    </citation>
    <scope>NUCLEOTIDE SEQUENCE</scope>
    <source>
        <strain evidence="2">NBRC 12245</strain>
    </source>
</reference>
<feature type="region of interest" description="Disordered" evidence="1">
    <location>
        <begin position="50"/>
        <end position="74"/>
    </location>
</feature>